<feature type="repeat" description="ANK" evidence="3">
    <location>
        <begin position="71"/>
        <end position="103"/>
    </location>
</feature>
<keyword evidence="6" id="KW-1185">Reference proteome</keyword>
<name>A0A0Q9Y9Z6_9GAMM</name>
<keyword evidence="2 3" id="KW-0040">ANK repeat</keyword>
<dbReference type="Proteomes" id="UP000051497">
    <property type="component" value="Unassembled WGS sequence"/>
</dbReference>
<evidence type="ECO:0000256" key="3">
    <source>
        <dbReference type="PROSITE-ProRule" id="PRU00023"/>
    </source>
</evidence>
<evidence type="ECO:0000256" key="2">
    <source>
        <dbReference type="ARBA" id="ARBA00023043"/>
    </source>
</evidence>
<evidence type="ECO:0000313" key="5">
    <source>
        <dbReference type="EMBL" id="MCS5710143.1"/>
    </source>
</evidence>
<evidence type="ECO:0000256" key="1">
    <source>
        <dbReference type="ARBA" id="ARBA00022737"/>
    </source>
</evidence>
<dbReference type="InterPro" id="IPR002110">
    <property type="entry name" value="Ankyrin_rpt"/>
</dbReference>
<evidence type="ECO:0000313" key="6">
    <source>
        <dbReference type="Proteomes" id="UP000051497"/>
    </source>
</evidence>
<dbReference type="AlphaFoldDB" id="A0A0Q9Y9Z6"/>
<dbReference type="Gene3D" id="1.25.40.20">
    <property type="entry name" value="Ankyrin repeat-containing domain"/>
    <property type="match status" value="1"/>
</dbReference>
<dbReference type="InterPro" id="IPR036770">
    <property type="entry name" value="Ankyrin_rpt-contain_sf"/>
</dbReference>
<protein>
    <submittedName>
        <fullName evidence="5">Ankyrin repeat domain-containing protein</fullName>
    </submittedName>
    <submittedName>
        <fullName evidence="4">Ankyrin repeats (3 copies)</fullName>
    </submittedName>
</protein>
<dbReference type="OrthoDB" id="5654440at2"/>
<organism evidence="4">
    <name type="scientific">Candidatus Berkiella aquae</name>
    <dbReference type="NCBI Taxonomy" id="295108"/>
    <lineage>
        <taxon>Bacteria</taxon>
        <taxon>Pseudomonadati</taxon>
        <taxon>Pseudomonadota</taxon>
        <taxon>Gammaproteobacteria</taxon>
        <taxon>Candidatus Berkiellales</taxon>
        <taxon>Candidatus Berkiellaceae</taxon>
        <taxon>Candidatus Berkiella</taxon>
    </lineage>
</organism>
<proteinExistence type="predicted"/>
<dbReference type="STRING" id="295108.HT99x_03168"/>
<dbReference type="PANTHER" id="PTHR24198:SF165">
    <property type="entry name" value="ANKYRIN REPEAT-CONTAINING PROTEIN-RELATED"/>
    <property type="match status" value="1"/>
</dbReference>
<dbReference type="SMART" id="SM00248">
    <property type="entry name" value="ANK"/>
    <property type="match status" value="3"/>
</dbReference>
<dbReference type="Pfam" id="PF12796">
    <property type="entry name" value="Ank_2"/>
    <property type="match status" value="1"/>
</dbReference>
<dbReference type="SUPFAM" id="SSF48403">
    <property type="entry name" value="Ankyrin repeat"/>
    <property type="match status" value="1"/>
</dbReference>
<dbReference type="PANTHER" id="PTHR24198">
    <property type="entry name" value="ANKYRIN REPEAT AND PROTEIN KINASE DOMAIN-CONTAINING PROTEIN"/>
    <property type="match status" value="1"/>
</dbReference>
<evidence type="ECO:0000313" key="4">
    <source>
        <dbReference type="EMBL" id="KRG17558.1"/>
    </source>
</evidence>
<dbReference type="Pfam" id="PF00023">
    <property type="entry name" value="Ank"/>
    <property type="match status" value="1"/>
</dbReference>
<dbReference type="EMBL" id="LKAJ02000001">
    <property type="protein sequence ID" value="MCS5710143.1"/>
    <property type="molecule type" value="Genomic_DNA"/>
</dbReference>
<gene>
    <name evidence="5" type="ORF">HT99x_001740</name>
    <name evidence="4" type="ORF">HT99x_03168</name>
</gene>
<keyword evidence="1" id="KW-0677">Repeat</keyword>
<dbReference type="PRINTS" id="PR01415">
    <property type="entry name" value="ANKYRIN"/>
</dbReference>
<dbReference type="PROSITE" id="PS50088">
    <property type="entry name" value="ANK_REPEAT"/>
    <property type="match status" value="2"/>
</dbReference>
<feature type="repeat" description="ANK" evidence="3">
    <location>
        <begin position="34"/>
        <end position="66"/>
    </location>
</feature>
<reference evidence="5" key="2">
    <citation type="journal article" date="2016" name="Genome Announc.">
        <title>Draft Genome Sequences of Two Novel Amoeba-Resistant Intranuclear Bacteria, 'Candidatus Berkiella cookevillensis' and 'Candidatus Berkiella aquae'.</title>
        <authorList>
            <person name="Mehari Y.T."/>
            <person name="Arivett B.A."/>
            <person name="Farone A.L."/>
            <person name="Gunderson J.H."/>
            <person name="Farone M.B."/>
        </authorList>
    </citation>
    <scope>NUCLEOTIDE SEQUENCE</scope>
    <source>
        <strain evidence="5">HT99</strain>
    </source>
</reference>
<dbReference type="RefSeq" id="WP_075067750.1">
    <property type="nucleotide sequence ID" value="NZ_LKAJ02000001.1"/>
</dbReference>
<sequence length="191" mass="21499">MSIIINALRQGHTELALALIQHAKPYQVSQYDQQGQTALHLAIQKNFMDVAKALLEKGANINALATDLSYTHMTPLHYAALTGNIKATQLLLSWGANIHLENGQFHTAATMAYQHGFLEIARLIEQRHRHNVKYQWPAHKPQPAGLSRKMLELRNNTIDSLQTRTWFGQSTPAVNNVVDFAAYRKKKIGKP</sequence>
<reference evidence="5" key="3">
    <citation type="submission" date="2021-06" db="EMBL/GenBank/DDBJ databases">
        <title>Genomic Description and Analysis of Intracellular Bacteria, Candidatus Berkiella cookevillensis and Candidatus Berkiella aquae.</title>
        <authorList>
            <person name="Kidane D.T."/>
            <person name="Mehari Y.T."/>
            <person name="Rice F.C."/>
            <person name="Arivett B.A."/>
            <person name="Farone A.L."/>
            <person name="Berk S.G."/>
            <person name="Farone M.B."/>
        </authorList>
    </citation>
    <scope>NUCLEOTIDE SEQUENCE</scope>
    <source>
        <strain evidence="5">HT99</strain>
    </source>
</reference>
<dbReference type="PROSITE" id="PS50297">
    <property type="entry name" value="ANK_REP_REGION"/>
    <property type="match status" value="2"/>
</dbReference>
<dbReference type="EMBL" id="LKAJ01000027">
    <property type="protein sequence ID" value="KRG17558.1"/>
    <property type="molecule type" value="Genomic_DNA"/>
</dbReference>
<accession>A0A0Q9Y9Z6</accession>
<reference evidence="4" key="1">
    <citation type="submission" date="2015-09" db="EMBL/GenBank/DDBJ databases">
        <title>Draft Genome Sequences of Two Novel Amoeba-resistant Intranuclear Bacteria, Candidatus Berkiella cookevillensis and Candidatus Berkiella aquae.</title>
        <authorList>
            <person name="Mehari Y.T."/>
            <person name="Arivett B.A."/>
            <person name="Farone A.L."/>
            <person name="Gunderson J.H."/>
            <person name="Farone M.B."/>
        </authorList>
    </citation>
    <scope>NUCLEOTIDE SEQUENCE [LARGE SCALE GENOMIC DNA]</scope>
    <source>
        <strain evidence="4">HT99</strain>
    </source>
</reference>
<comment type="caution">
    <text evidence="4">The sequence shown here is derived from an EMBL/GenBank/DDBJ whole genome shotgun (WGS) entry which is preliminary data.</text>
</comment>